<reference evidence="1" key="1">
    <citation type="submission" date="2024-03" db="EMBL/GenBank/DDBJ databases">
        <title>Whole genome sequecning of epiphytes from Marcgravia umbellata leaves.</title>
        <authorList>
            <person name="Kumar G."/>
            <person name="Savka M.A."/>
        </authorList>
    </citation>
    <scope>NUCLEOTIDE SEQUENCE</scope>
    <source>
        <strain evidence="1">RIT_BL5</strain>
    </source>
</reference>
<keyword evidence="2" id="KW-1185">Reference proteome</keyword>
<protein>
    <submittedName>
        <fullName evidence="1">Uncharacterized protein</fullName>
    </submittedName>
</protein>
<organism evidence="1 2">
    <name type="scientific">Saccharibacillus sacchari</name>
    <dbReference type="NCBI Taxonomy" id="456493"/>
    <lineage>
        <taxon>Bacteria</taxon>
        <taxon>Bacillati</taxon>
        <taxon>Bacillota</taxon>
        <taxon>Bacilli</taxon>
        <taxon>Bacillales</taxon>
        <taxon>Paenibacillaceae</taxon>
        <taxon>Saccharibacillus</taxon>
    </lineage>
</organism>
<dbReference type="Proteomes" id="UP001380953">
    <property type="component" value="Unassembled WGS sequence"/>
</dbReference>
<accession>A0ACC6PAA8</accession>
<evidence type="ECO:0000313" key="2">
    <source>
        <dbReference type="Proteomes" id="UP001380953"/>
    </source>
</evidence>
<comment type="caution">
    <text evidence="1">The sequence shown here is derived from an EMBL/GenBank/DDBJ whole genome shotgun (WGS) entry which is preliminary data.</text>
</comment>
<sequence length="62" mass="7220">MHLRPVSIEYAIESYVEFTSDMFGTPQFSDERIQDIAKKSGKSEAEIRELLTRAIRKQTQDK</sequence>
<gene>
    <name evidence="1" type="ORF">WKI47_08020</name>
</gene>
<evidence type="ECO:0000313" key="1">
    <source>
        <dbReference type="EMBL" id="MEJ8303848.1"/>
    </source>
</evidence>
<name>A0ACC6PAA8_9BACL</name>
<proteinExistence type="predicted"/>
<dbReference type="EMBL" id="JBBKAR010000026">
    <property type="protein sequence ID" value="MEJ8303848.1"/>
    <property type="molecule type" value="Genomic_DNA"/>
</dbReference>